<dbReference type="Proteomes" id="UP000661607">
    <property type="component" value="Unassembled WGS sequence"/>
</dbReference>
<dbReference type="EMBL" id="JADBEF010000001">
    <property type="protein sequence ID" value="MBE1563903.1"/>
    <property type="molecule type" value="Genomic_DNA"/>
</dbReference>
<evidence type="ECO:0000313" key="1">
    <source>
        <dbReference type="EMBL" id="MBE1563903.1"/>
    </source>
</evidence>
<sequence length="89" mass="8665">MVSGAGSGVVPEVGSGVEPFLDSSPVGVFARLSVWVCLAVGADVLRRGVCLGTACLGTVCLDAGGVVSRSPSLVCDGTAVGDVVSRTVG</sequence>
<proteinExistence type="predicted"/>
<reference evidence="1 2" key="1">
    <citation type="submission" date="2020-10" db="EMBL/GenBank/DDBJ databases">
        <title>Sequencing the genomes of 1000 actinobacteria strains.</title>
        <authorList>
            <person name="Klenk H.-P."/>
        </authorList>
    </citation>
    <scope>NUCLEOTIDE SEQUENCE [LARGE SCALE GENOMIC DNA]</scope>
    <source>
        <strain evidence="1 2">DSM 43748</strain>
    </source>
</reference>
<keyword evidence="2" id="KW-1185">Reference proteome</keyword>
<name>A0ABR9KPF2_9ACTN</name>
<accession>A0ABR9KPF2</accession>
<organism evidence="1 2">
    <name type="scientific">Nonomuraea africana</name>
    <dbReference type="NCBI Taxonomy" id="46171"/>
    <lineage>
        <taxon>Bacteria</taxon>
        <taxon>Bacillati</taxon>
        <taxon>Actinomycetota</taxon>
        <taxon>Actinomycetes</taxon>
        <taxon>Streptosporangiales</taxon>
        <taxon>Streptosporangiaceae</taxon>
        <taxon>Nonomuraea</taxon>
    </lineage>
</organism>
<evidence type="ECO:0000313" key="2">
    <source>
        <dbReference type="Proteomes" id="UP000661607"/>
    </source>
</evidence>
<comment type="caution">
    <text evidence="1">The sequence shown here is derived from an EMBL/GenBank/DDBJ whole genome shotgun (WGS) entry which is preliminary data.</text>
</comment>
<gene>
    <name evidence="1" type="ORF">H4W81_006682</name>
</gene>
<protein>
    <submittedName>
        <fullName evidence="1">Uncharacterized protein</fullName>
    </submittedName>
</protein>